<gene>
    <name evidence="1" type="ORF">KDH_69390</name>
</gene>
<protein>
    <submittedName>
        <fullName evidence="1">Uncharacterized protein</fullName>
    </submittedName>
</protein>
<accession>A0ABQ6G2L4</accession>
<dbReference type="RefSeq" id="WP_338257097.1">
    <property type="nucleotide sequence ID" value="NZ_BSRI01000002.1"/>
</dbReference>
<dbReference type="EMBL" id="BSRI01000002">
    <property type="protein sequence ID" value="GLV60116.1"/>
    <property type="molecule type" value="Genomic_DNA"/>
</dbReference>
<evidence type="ECO:0000313" key="2">
    <source>
        <dbReference type="Proteomes" id="UP001344906"/>
    </source>
</evidence>
<sequence length="55" mass="5843">MCISLSQGKPLRKTMLTRAEIAARGAYEGINSAIAPDALAHTLASFRQVTADEPV</sequence>
<reference evidence="1 2" key="1">
    <citation type="submission" date="2023-02" db="EMBL/GenBank/DDBJ databases">
        <title>Dictyobacter halimunensis sp. nov., a new member of the class Ktedonobacteria from forest soil in a geothermal area.</title>
        <authorList>
            <person name="Rachmania M.K."/>
            <person name="Ningsih F."/>
            <person name="Sakai Y."/>
            <person name="Yabe S."/>
            <person name="Yokota A."/>
            <person name="Sjamsuridzal W."/>
        </authorList>
    </citation>
    <scope>NUCLEOTIDE SEQUENCE [LARGE SCALE GENOMIC DNA]</scope>
    <source>
        <strain evidence="1 2">S3.2.2.5</strain>
    </source>
</reference>
<dbReference type="Proteomes" id="UP001344906">
    <property type="component" value="Unassembled WGS sequence"/>
</dbReference>
<evidence type="ECO:0000313" key="1">
    <source>
        <dbReference type="EMBL" id="GLV60116.1"/>
    </source>
</evidence>
<name>A0ABQ6G2L4_9CHLR</name>
<keyword evidence="2" id="KW-1185">Reference proteome</keyword>
<proteinExistence type="predicted"/>
<comment type="caution">
    <text evidence="1">The sequence shown here is derived from an EMBL/GenBank/DDBJ whole genome shotgun (WGS) entry which is preliminary data.</text>
</comment>
<organism evidence="1 2">
    <name type="scientific">Dictyobacter halimunensis</name>
    <dbReference type="NCBI Taxonomy" id="3026934"/>
    <lineage>
        <taxon>Bacteria</taxon>
        <taxon>Bacillati</taxon>
        <taxon>Chloroflexota</taxon>
        <taxon>Ktedonobacteria</taxon>
        <taxon>Ktedonobacterales</taxon>
        <taxon>Dictyobacteraceae</taxon>
        <taxon>Dictyobacter</taxon>
    </lineage>
</organism>